<proteinExistence type="predicted"/>
<evidence type="ECO:0000256" key="1">
    <source>
        <dbReference type="ARBA" id="ARBA00004651"/>
    </source>
</evidence>
<dbReference type="STRING" id="265726.KY46_12740"/>
<dbReference type="PANTHER" id="PTHR23513:SF11">
    <property type="entry name" value="STAPHYLOFERRIN A TRANSPORTER"/>
    <property type="match status" value="1"/>
</dbReference>
<dbReference type="AlphaFoldDB" id="A0A0F5VBK2"/>
<feature type="transmembrane region" description="Helical" evidence="7">
    <location>
        <begin position="288"/>
        <end position="308"/>
    </location>
</feature>
<comment type="caution">
    <text evidence="9">The sequence shown here is derived from an EMBL/GenBank/DDBJ whole genome shotgun (WGS) entry which is preliminary data.</text>
</comment>
<keyword evidence="10" id="KW-1185">Reference proteome</keyword>
<keyword evidence="5 7" id="KW-1133">Transmembrane helix</keyword>
<evidence type="ECO:0000256" key="7">
    <source>
        <dbReference type="SAM" id="Phobius"/>
    </source>
</evidence>
<dbReference type="PATRIC" id="fig|265726.11.peg.760"/>
<keyword evidence="3" id="KW-1003">Cell membrane</keyword>
<evidence type="ECO:0000256" key="6">
    <source>
        <dbReference type="ARBA" id="ARBA00023136"/>
    </source>
</evidence>
<dbReference type="Pfam" id="PF05977">
    <property type="entry name" value="MFS_3"/>
    <property type="match status" value="1"/>
</dbReference>
<evidence type="ECO:0000256" key="5">
    <source>
        <dbReference type="ARBA" id="ARBA00022989"/>
    </source>
</evidence>
<organism evidence="9 10">
    <name type="scientific">Photobacterium halotolerans</name>
    <dbReference type="NCBI Taxonomy" id="265726"/>
    <lineage>
        <taxon>Bacteria</taxon>
        <taxon>Pseudomonadati</taxon>
        <taxon>Pseudomonadota</taxon>
        <taxon>Gammaproteobacteria</taxon>
        <taxon>Vibrionales</taxon>
        <taxon>Vibrionaceae</taxon>
        <taxon>Photobacterium</taxon>
    </lineage>
</organism>
<name>A0A0F5VBK2_9GAMM</name>
<accession>A0A0F5VBK2</accession>
<dbReference type="GO" id="GO:0005886">
    <property type="term" value="C:plasma membrane"/>
    <property type="evidence" value="ECO:0007669"/>
    <property type="project" value="UniProtKB-SubCell"/>
</dbReference>
<evidence type="ECO:0000313" key="10">
    <source>
        <dbReference type="Proteomes" id="UP000033633"/>
    </source>
</evidence>
<keyword evidence="6 7" id="KW-0472">Membrane</keyword>
<feature type="domain" description="Major facilitator superfamily (MFS) profile" evidence="8">
    <location>
        <begin position="9"/>
        <end position="400"/>
    </location>
</feature>
<dbReference type="RefSeq" id="WP_046221014.1">
    <property type="nucleotide sequence ID" value="NZ_JWYV01000010.1"/>
</dbReference>
<feature type="transmembrane region" description="Helical" evidence="7">
    <location>
        <begin position="168"/>
        <end position="188"/>
    </location>
</feature>
<dbReference type="EMBL" id="JWYV01000010">
    <property type="protein sequence ID" value="KKC99508.1"/>
    <property type="molecule type" value="Genomic_DNA"/>
</dbReference>
<dbReference type="InterPro" id="IPR020846">
    <property type="entry name" value="MFS_dom"/>
</dbReference>
<feature type="transmembrane region" description="Helical" evidence="7">
    <location>
        <begin position="375"/>
        <end position="393"/>
    </location>
</feature>
<gene>
    <name evidence="9" type="ORF">KY46_12740</name>
</gene>
<dbReference type="PANTHER" id="PTHR23513">
    <property type="entry name" value="INTEGRAL MEMBRANE EFFLUX PROTEIN-RELATED"/>
    <property type="match status" value="1"/>
</dbReference>
<feature type="transmembrane region" description="Helical" evidence="7">
    <location>
        <begin position="222"/>
        <end position="245"/>
    </location>
</feature>
<dbReference type="OrthoDB" id="6637926at2"/>
<evidence type="ECO:0000256" key="4">
    <source>
        <dbReference type="ARBA" id="ARBA00022692"/>
    </source>
</evidence>
<dbReference type="Gene3D" id="1.20.1250.20">
    <property type="entry name" value="MFS general substrate transporter like domains"/>
    <property type="match status" value="2"/>
</dbReference>
<feature type="transmembrane region" description="Helical" evidence="7">
    <location>
        <begin position="87"/>
        <end position="114"/>
    </location>
</feature>
<dbReference type="PROSITE" id="PS50850">
    <property type="entry name" value="MFS"/>
    <property type="match status" value="1"/>
</dbReference>
<reference evidence="9 10" key="1">
    <citation type="submission" date="2014-12" db="EMBL/GenBank/DDBJ databases">
        <title>Mercury Reductase activity and rhizosphere competence traits in the genome of root associated Photobacterium halotolerans MELD1.</title>
        <authorList>
            <person name="Mathew D.C."/>
            <person name="Huang C.-C."/>
        </authorList>
    </citation>
    <scope>NUCLEOTIDE SEQUENCE [LARGE SCALE GENOMIC DNA]</scope>
    <source>
        <strain evidence="9 10">MELD1</strain>
    </source>
</reference>
<dbReference type="Proteomes" id="UP000033633">
    <property type="component" value="Unassembled WGS sequence"/>
</dbReference>
<dbReference type="GO" id="GO:0022857">
    <property type="term" value="F:transmembrane transporter activity"/>
    <property type="evidence" value="ECO:0007669"/>
    <property type="project" value="InterPro"/>
</dbReference>
<keyword evidence="4 7" id="KW-0812">Transmembrane</keyword>
<feature type="transmembrane region" description="Helical" evidence="7">
    <location>
        <begin position="314"/>
        <end position="336"/>
    </location>
</feature>
<evidence type="ECO:0000313" key="9">
    <source>
        <dbReference type="EMBL" id="KKC99508.1"/>
    </source>
</evidence>
<protein>
    <recommendedName>
        <fullName evidence="8">Major facilitator superfamily (MFS) profile domain-containing protein</fullName>
    </recommendedName>
</protein>
<dbReference type="CDD" id="cd06173">
    <property type="entry name" value="MFS_MefA_like"/>
    <property type="match status" value="1"/>
</dbReference>
<evidence type="ECO:0000256" key="2">
    <source>
        <dbReference type="ARBA" id="ARBA00022448"/>
    </source>
</evidence>
<evidence type="ECO:0000256" key="3">
    <source>
        <dbReference type="ARBA" id="ARBA00022475"/>
    </source>
</evidence>
<feature type="transmembrane region" description="Helical" evidence="7">
    <location>
        <begin position="257"/>
        <end position="276"/>
    </location>
</feature>
<keyword evidence="2" id="KW-0813">Transport</keyword>
<dbReference type="SUPFAM" id="SSF103473">
    <property type="entry name" value="MFS general substrate transporter"/>
    <property type="match status" value="1"/>
</dbReference>
<sequence length="407" mass="45059">MKEVIFNRKLLPLSLASFTSKIGDFAHEVVFALITIELLSGDIFYIGLVYFLKFIPYLFSGPVGGWIADVFPFKRNMLLSDTLRLSVTFVMFITYYFGLLNIAGLVLCAMLMTIGRSLFQPSFRSYLPFVLSKEELPAGNSLFQIIEDLASIIGPLLCALIISVADKSFVLLADVITYVLSLILLLFLKKNQTHREEKLSFTALFTDTRESISNLRNHQTDLFMVIIGTTACVLFTAALLKYVLPAIIVEHYLREELVGYVFSLMATGTVLGGILYPRMVKDTTPELVMKSWMLYGALFVLVAIVININLPTLFASVFILGVVGAIVDISIITNIQTLSRQGELGKNYGLYSTVANTGESLSGIVAGALTMLAGGFSFICMAISIVISAKWALVRLRKEEKTHERTV</sequence>
<dbReference type="InterPro" id="IPR010290">
    <property type="entry name" value="TM_effector"/>
</dbReference>
<comment type="subcellular location">
    <subcellularLocation>
        <location evidence="1">Cell membrane</location>
        <topology evidence="1">Multi-pass membrane protein</topology>
    </subcellularLocation>
</comment>
<evidence type="ECO:0000259" key="8">
    <source>
        <dbReference type="PROSITE" id="PS50850"/>
    </source>
</evidence>
<dbReference type="InterPro" id="IPR036259">
    <property type="entry name" value="MFS_trans_sf"/>
</dbReference>